<reference evidence="10 11" key="1">
    <citation type="submission" date="2022-05" db="EMBL/GenBank/DDBJ databases">
        <authorList>
            <person name="Jo J.-H."/>
            <person name="Im W.-T."/>
        </authorList>
    </citation>
    <scope>NUCLEOTIDE SEQUENCE [LARGE SCALE GENOMIC DNA]</scope>
    <source>
        <strain evidence="10 11">NSE70-1</strain>
    </source>
</reference>
<keyword evidence="6 7" id="KW-0961">Cell wall biogenesis/degradation</keyword>
<comment type="pathway">
    <text evidence="1 7">Cell wall biogenesis; peptidoglycan biosynthesis.</text>
</comment>
<dbReference type="Gene3D" id="1.10.101.10">
    <property type="entry name" value="PGBD-like superfamily/PGBD"/>
    <property type="match status" value="1"/>
</dbReference>
<dbReference type="SUPFAM" id="SSF141523">
    <property type="entry name" value="L,D-transpeptidase catalytic domain-like"/>
    <property type="match status" value="1"/>
</dbReference>
<keyword evidence="3" id="KW-0808">Transferase</keyword>
<dbReference type="PANTHER" id="PTHR41533:SF2">
    <property type="entry name" value="BLR7131 PROTEIN"/>
    <property type="match status" value="1"/>
</dbReference>
<keyword evidence="5 7" id="KW-0573">Peptidoglycan synthesis</keyword>
<evidence type="ECO:0000256" key="2">
    <source>
        <dbReference type="ARBA" id="ARBA00005992"/>
    </source>
</evidence>
<evidence type="ECO:0000256" key="5">
    <source>
        <dbReference type="ARBA" id="ARBA00022984"/>
    </source>
</evidence>
<feature type="active site" description="Nucleophile" evidence="7">
    <location>
        <position position="362"/>
    </location>
</feature>
<evidence type="ECO:0000256" key="6">
    <source>
        <dbReference type="ARBA" id="ARBA00023316"/>
    </source>
</evidence>
<dbReference type="PANTHER" id="PTHR41533">
    <property type="entry name" value="L,D-TRANSPEPTIDASE HI_1667-RELATED"/>
    <property type="match status" value="1"/>
</dbReference>
<dbReference type="InterPro" id="IPR036366">
    <property type="entry name" value="PGBDSf"/>
</dbReference>
<feature type="chain" id="PRO_5046978722" evidence="8">
    <location>
        <begin position="32"/>
        <end position="440"/>
    </location>
</feature>
<evidence type="ECO:0000256" key="7">
    <source>
        <dbReference type="PROSITE-ProRule" id="PRU01373"/>
    </source>
</evidence>
<feature type="active site" description="Proton donor/acceptor" evidence="7">
    <location>
        <position position="344"/>
    </location>
</feature>
<dbReference type="RefSeq" id="WP_249904593.1">
    <property type="nucleotide sequence ID" value="NZ_JAMGBA010000002.1"/>
</dbReference>
<dbReference type="EMBL" id="JAMGBA010000002">
    <property type="protein sequence ID" value="MCL6699181.1"/>
    <property type="molecule type" value="Genomic_DNA"/>
</dbReference>
<protein>
    <submittedName>
        <fullName evidence="10">L,D-transpeptidase family protein</fullName>
    </submittedName>
</protein>
<dbReference type="SUPFAM" id="SSF47090">
    <property type="entry name" value="PGBD-like"/>
    <property type="match status" value="1"/>
</dbReference>
<evidence type="ECO:0000256" key="8">
    <source>
        <dbReference type="SAM" id="SignalP"/>
    </source>
</evidence>
<sequence length="440" mass="48987">MRRKRGAKFMFKKYSLIIGTAAMLVTTPIVAAQGPKGDEPVAVPRSIKQGIDFVYVDPQMSTVARKKQKPQNWLQRLFNPSASKKQGAPNPMFNDLARGLQQYQATWGRLPQTKIPAGAALKRGSTGKRVAALRTRLGLSAEGGYDDQLFQTVSNYQAVHGLGSPDGIAGRATIASLNRGSTYYARKIAINMERAFRLPQTRAFDRYVVVDSGAAETYLFAGDRKVDSMRVIVGAEETKTPMMAVLMRNAKANPYWNVPPELVKSLTAKKVKEQGLSYFQNFHYEVLSDWSANGQLVDPKTINWKKVASSKSLPTFRVRQKPGPWNSMGEMKFEMPNDFGIYLHDTPLKEKFAGDRWISNGCVRLEDYHRFAGWVFGRVPADSSQPEQYLPLPKAVPIYLTYLTVAATPNGVTFRPDPYGFDALAMPQMFAERGGEPAKA</sequence>
<proteinExistence type="inferred from homology"/>
<feature type="signal peptide" evidence="8">
    <location>
        <begin position="1"/>
        <end position="31"/>
    </location>
</feature>
<dbReference type="Pfam" id="PF03734">
    <property type="entry name" value="YkuD"/>
    <property type="match status" value="1"/>
</dbReference>
<organism evidence="10 11">
    <name type="scientific">Sphingomonas caseinilyticus</name>
    <dbReference type="NCBI Taxonomy" id="2908205"/>
    <lineage>
        <taxon>Bacteria</taxon>
        <taxon>Pseudomonadati</taxon>
        <taxon>Pseudomonadota</taxon>
        <taxon>Alphaproteobacteria</taxon>
        <taxon>Sphingomonadales</taxon>
        <taxon>Sphingomonadaceae</taxon>
        <taxon>Sphingomonas</taxon>
    </lineage>
</organism>
<dbReference type="Gene3D" id="2.40.440.10">
    <property type="entry name" value="L,D-transpeptidase catalytic domain-like"/>
    <property type="match status" value="1"/>
</dbReference>
<dbReference type="Proteomes" id="UP001203410">
    <property type="component" value="Unassembled WGS sequence"/>
</dbReference>
<dbReference type="InterPro" id="IPR038063">
    <property type="entry name" value="Transpep_catalytic_dom"/>
</dbReference>
<evidence type="ECO:0000313" key="11">
    <source>
        <dbReference type="Proteomes" id="UP001203410"/>
    </source>
</evidence>
<evidence type="ECO:0000256" key="1">
    <source>
        <dbReference type="ARBA" id="ARBA00004752"/>
    </source>
</evidence>
<evidence type="ECO:0000256" key="4">
    <source>
        <dbReference type="ARBA" id="ARBA00022960"/>
    </source>
</evidence>
<keyword evidence="8" id="KW-0732">Signal</keyword>
<comment type="caution">
    <text evidence="10">The sequence shown here is derived from an EMBL/GenBank/DDBJ whole genome shotgun (WGS) entry which is preliminary data.</text>
</comment>
<dbReference type="InterPro" id="IPR005490">
    <property type="entry name" value="LD_TPept_cat_dom"/>
</dbReference>
<keyword evidence="4 7" id="KW-0133">Cell shape</keyword>
<accession>A0ABT0RWJ0</accession>
<evidence type="ECO:0000259" key="9">
    <source>
        <dbReference type="PROSITE" id="PS52029"/>
    </source>
</evidence>
<dbReference type="InterPro" id="IPR052905">
    <property type="entry name" value="LD-transpeptidase_YkuD-like"/>
</dbReference>
<dbReference type="CDD" id="cd16913">
    <property type="entry name" value="YkuD_like"/>
    <property type="match status" value="1"/>
</dbReference>
<feature type="domain" description="L,D-TPase catalytic" evidence="9">
    <location>
        <begin position="206"/>
        <end position="401"/>
    </location>
</feature>
<evidence type="ECO:0000313" key="10">
    <source>
        <dbReference type="EMBL" id="MCL6699181.1"/>
    </source>
</evidence>
<keyword evidence="11" id="KW-1185">Reference proteome</keyword>
<dbReference type="InterPro" id="IPR036365">
    <property type="entry name" value="PGBD-like_sf"/>
</dbReference>
<comment type="similarity">
    <text evidence="2">Belongs to the YkuD family.</text>
</comment>
<name>A0ABT0RWJ0_9SPHN</name>
<dbReference type="PROSITE" id="PS52029">
    <property type="entry name" value="LD_TPASE"/>
    <property type="match status" value="1"/>
</dbReference>
<evidence type="ECO:0000256" key="3">
    <source>
        <dbReference type="ARBA" id="ARBA00022679"/>
    </source>
</evidence>
<gene>
    <name evidence="10" type="ORF">LZ496_10365</name>
</gene>